<sequence length="888" mass="98761">MKIYCAKCNHVFSAEVPADGDSVPCPKCGAPVKFPENKLGPGTVIGDFVIERALSKGGMGEVFLAKQISLDRPVALKVLQDKFLDDKEYVDSLFREARAAGKISHPNIVQAYAVGEEDGIFYFAMEFIRGETLKQILKREKKLEFTMAARIIREIAGALDAAWREQKLVHQDIKPDNIMLDGNGFAKLADLGLARVASTDQDEEVGDEVMGTPQYISPEQLTGIPTDVRSDIYSLGATFYQFVTGRFPYVADTAEEIAKMHVAGNLTPPKEINPEIPDELNDIIMKMMARYPEDRYQTPQPLMKALDIFLRNYQSGKSKVPSLNLNFGQKTASRPVSTQTVPNNGKVTDGVSAPQMAAPKPFDFGQMKPLGFGNEKPAAPAASPAPAAPAAPSLAGAPTLSFGLKEDKPAAPAVPAAPQMTENSATLSLGLNKPEEKPAEPKAEEAPQDDVQKPPFMQKDAAELAKIAKQAEKIRKREARRQRWEEKKIGKKLKIAGIAVGVLLILAIALSITLYWMAGAGKLPESLKPTGEKFRAFIDGKVDAAKEEMAENARKKEQEEAAEKERLAAAEAAKPRQAYLDGVEAAFSALRSNPDQPENFVKLAEELFDRYPAPRNDAERKAYDTLLPMYGRFDEVCRVQPARDAARAKHEAQIEARRQADAEARNASAEAEAEARRQREEAERAAREQEARLRQQAEENRRMVQERTARLKANLAGYYPAMVAGFNRQVFDNDPEALKRAIQVSREALIPSVSDSAEEKRLIAQMESFRRELPKEAEKLRRIIADFGKITTKNFFSIQPGNNILDIVKVAPGVVQYRLSNGTIHNLDLKDARIRQMLFSRLDRWLKISNSEFYFRMMSREYTPDLQKIAPKGFWQQCIVPFIEAAQK</sequence>
<keyword evidence="4" id="KW-0067">ATP-binding</keyword>
<keyword evidence="1" id="KW-0808">Transferase</keyword>
<feature type="compositionally biased region" description="Low complexity" evidence="6">
    <location>
        <begin position="377"/>
        <end position="398"/>
    </location>
</feature>
<reference evidence="9 10" key="1">
    <citation type="submission" date="2020-04" db="EMBL/GenBank/DDBJ databases">
        <authorList>
            <person name="Hitch T.C.A."/>
            <person name="Wylensek D."/>
            <person name="Clavel T."/>
        </authorList>
    </citation>
    <scope>NUCLEOTIDE SEQUENCE [LARGE SCALE GENOMIC DNA]</scope>
    <source>
        <strain evidence="9 10">COR2-253-APC-1A</strain>
    </source>
</reference>
<protein>
    <submittedName>
        <fullName evidence="9">Protein kinase</fullName>
    </submittedName>
</protein>
<evidence type="ECO:0000256" key="1">
    <source>
        <dbReference type="ARBA" id="ARBA00022679"/>
    </source>
</evidence>
<feature type="domain" description="Protein kinase" evidence="8">
    <location>
        <begin position="48"/>
        <end position="310"/>
    </location>
</feature>
<evidence type="ECO:0000256" key="7">
    <source>
        <dbReference type="SAM" id="Phobius"/>
    </source>
</evidence>
<dbReference type="Proteomes" id="UP000576225">
    <property type="component" value="Unassembled WGS sequence"/>
</dbReference>
<evidence type="ECO:0000256" key="2">
    <source>
        <dbReference type="ARBA" id="ARBA00022741"/>
    </source>
</evidence>
<feature type="compositionally biased region" description="Basic and acidic residues" evidence="6">
    <location>
        <begin position="433"/>
        <end position="445"/>
    </location>
</feature>
<dbReference type="EMBL" id="JABAEW010000007">
    <property type="protein sequence ID" value="NMD86059.1"/>
    <property type="molecule type" value="Genomic_DNA"/>
</dbReference>
<dbReference type="AlphaFoldDB" id="A0A848AXV1"/>
<evidence type="ECO:0000256" key="5">
    <source>
        <dbReference type="SAM" id="Coils"/>
    </source>
</evidence>
<dbReference type="GO" id="GO:0005524">
    <property type="term" value="F:ATP binding"/>
    <property type="evidence" value="ECO:0007669"/>
    <property type="project" value="UniProtKB-KW"/>
</dbReference>
<feature type="compositionally biased region" description="Polar residues" evidence="6">
    <location>
        <begin position="420"/>
        <end position="429"/>
    </location>
</feature>
<keyword evidence="3 9" id="KW-0418">Kinase</keyword>
<feature type="compositionally biased region" description="Basic and acidic residues" evidence="6">
    <location>
        <begin position="648"/>
        <end position="664"/>
    </location>
</feature>
<evidence type="ECO:0000256" key="6">
    <source>
        <dbReference type="SAM" id="MobiDB-lite"/>
    </source>
</evidence>
<feature type="region of interest" description="Disordered" evidence="6">
    <location>
        <begin position="368"/>
        <end position="455"/>
    </location>
</feature>
<keyword evidence="7" id="KW-0472">Membrane</keyword>
<dbReference type="RefSeq" id="WP_168961923.1">
    <property type="nucleotide sequence ID" value="NZ_JABAEW010000007.1"/>
</dbReference>
<dbReference type="PANTHER" id="PTHR43289">
    <property type="entry name" value="MITOGEN-ACTIVATED PROTEIN KINASE KINASE KINASE 20-RELATED"/>
    <property type="match status" value="1"/>
</dbReference>
<dbReference type="Gene3D" id="1.10.510.10">
    <property type="entry name" value="Transferase(Phosphotransferase) domain 1"/>
    <property type="match status" value="1"/>
</dbReference>
<feature type="region of interest" description="Disordered" evidence="6">
    <location>
        <begin position="648"/>
        <end position="701"/>
    </location>
</feature>
<evidence type="ECO:0000256" key="4">
    <source>
        <dbReference type="ARBA" id="ARBA00022840"/>
    </source>
</evidence>
<dbReference type="GO" id="GO:0004674">
    <property type="term" value="F:protein serine/threonine kinase activity"/>
    <property type="evidence" value="ECO:0007669"/>
    <property type="project" value="TreeGrafter"/>
</dbReference>
<dbReference type="PROSITE" id="PS50011">
    <property type="entry name" value="PROTEIN_KINASE_DOM"/>
    <property type="match status" value="1"/>
</dbReference>
<organism evidence="9 10">
    <name type="scientific">Victivallis vadensis</name>
    <dbReference type="NCBI Taxonomy" id="172901"/>
    <lineage>
        <taxon>Bacteria</taxon>
        <taxon>Pseudomonadati</taxon>
        <taxon>Lentisphaerota</taxon>
        <taxon>Lentisphaeria</taxon>
        <taxon>Victivallales</taxon>
        <taxon>Victivallaceae</taxon>
        <taxon>Victivallis</taxon>
    </lineage>
</organism>
<proteinExistence type="predicted"/>
<dbReference type="PROSITE" id="PS00108">
    <property type="entry name" value="PROTEIN_KINASE_ST"/>
    <property type="match status" value="1"/>
</dbReference>
<dbReference type="SUPFAM" id="SSF56112">
    <property type="entry name" value="Protein kinase-like (PK-like)"/>
    <property type="match status" value="1"/>
</dbReference>
<feature type="compositionally biased region" description="Basic and acidic residues" evidence="6">
    <location>
        <begin position="673"/>
        <end position="701"/>
    </location>
</feature>
<evidence type="ECO:0000313" key="10">
    <source>
        <dbReference type="Proteomes" id="UP000576225"/>
    </source>
</evidence>
<dbReference type="InterPro" id="IPR008271">
    <property type="entry name" value="Ser/Thr_kinase_AS"/>
</dbReference>
<evidence type="ECO:0000313" key="9">
    <source>
        <dbReference type="EMBL" id="NMD86059.1"/>
    </source>
</evidence>
<feature type="transmembrane region" description="Helical" evidence="7">
    <location>
        <begin position="495"/>
        <end position="518"/>
    </location>
</feature>
<keyword evidence="7" id="KW-0812">Transmembrane</keyword>
<evidence type="ECO:0000256" key="3">
    <source>
        <dbReference type="ARBA" id="ARBA00022777"/>
    </source>
</evidence>
<keyword evidence="2" id="KW-0547">Nucleotide-binding</keyword>
<dbReference type="SMART" id="SM00220">
    <property type="entry name" value="S_TKc"/>
    <property type="match status" value="1"/>
</dbReference>
<accession>A0A848AXV1</accession>
<dbReference type="Gene3D" id="3.30.200.20">
    <property type="entry name" value="Phosphorylase Kinase, domain 1"/>
    <property type="match status" value="1"/>
</dbReference>
<dbReference type="PANTHER" id="PTHR43289:SF34">
    <property type="entry name" value="SERINE_THREONINE-PROTEIN KINASE YBDM-RELATED"/>
    <property type="match status" value="1"/>
</dbReference>
<keyword evidence="7" id="KW-1133">Transmembrane helix</keyword>
<name>A0A848AXV1_9BACT</name>
<feature type="coiled-coil region" evidence="5">
    <location>
        <begin position="542"/>
        <end position="574"/>
    </location>
</feature>
<evidence type="ECO:0000259" key="8">
    <source>
        <dbReference type="PROSITE" id="PS50011"/>
    </source>
</evidence>
<keyword evidence="5" id="KW-0175">Coiled coil</keyword>
<dbReference type="Pfam" id="PF00069">
    <property type="entry name" value="Pkinase"/>
    <property type="match status" value="1"/>
</dbReference>
<comment type="caution">
    <text evidence="9">The sequence shown here is derived from an EMBL/GenBank/DDBJ whole genome shotgun (WGS) entry which is preliminary data.</text>
</comment>
<dbReference type="InterPro" id="IPR000719">
    <property type="entry name" value="Prot_kinase_dom"/>
</dbReference>
<dbReference type="InterPro" id="IPR011009">
    <property type="entry name" value="Kinase-like_dom_sf"/>
</dbReference>
<gene>
    <name evidence="9" type="ORF">HF882_05620</name>
</gene>
<dbReference type="CDD" id="cd14014">
    <property type="entry name" value="STKc_PknB_like"/>
    <property type="match status" value="1"/>
</dbReference>